<gene>
    <name evidence="1" type="ORF">SAMN04487970_101066</name>
</gene>
<evidence type="ECO:0000313" key="2">
    <source>
        <dbReference type="Proteomes" id="UP000198601"/>
    </source>
</evidence>
<dbReference type="Proteomes" id="UP000198601">
    <property type="component" value="Unassembled WGS sequence"/>
</dbReference>
<dbReference type="STRING" id="624147.SAMN04487970_101066"/>
<evidence type="ECO:0000313" key="1">
    <source>
        <dbReference type="EMBL" id="SCW50221.1"/>
    </source>
</evidence>
<reference evidence="2" key="1">
    <citation type="submission" date="2016-10" db="EMBL/GenBank/DDBJ databases">
        <authorList>
            <person name="Varghese N."/>
            <person name="Submissions S."/>
        </authorList>
    </citation>
    <scope>NUCLEOTIDE SEQUENCE [LARGE SCALE GENOMIC DNA]</scope>
    <source>
        <strain evidence="2">CGMCC 1.8946</strain>
    </source>
</reference>
<name>A0A1G4R0M9_9BACL</name>
<dbReference type="AlphaFoldDB" id="A0A1G4R0M9"/>
<dbReference type="OrthoDB" id="5508028at2"/>
<dbReference type="RefSeq" id="WP_090670243.1">
    <property type="nucleotide sequence ID" value="NZ_FMTT01000010.1"/>
</dbReference>
<protein>
    <recommendedName>
        <fullName evidence="3">WGR domain-containing protein</fullName>
    </recommendedName>
</protein>
<accession>A0A1G4R0M9</accession>
<organism evidence="1 2">
    <name type="scientific">Paenibacillus tianmuensis</name>
    <dbReference type="NCBI Taxonomy" id="624147"/>
    <lineage>
        <taxon>Bacteria</taxon>
        <taxon>Bacillati</taxon>
        <taxon>Bacillota</taxon>
        <taxon>Bacilli</taxon>
        <taxon>Bacillales</taxon>
        <taxon>Paenibacillaceae</taxon>
        <taxon>Paenibacillus</taxon>
    </lineage>
</organism>
<dbReference type="Gene3D" id="2.20.140.10">
    <property type="entry name" value="WGR domain"/>
    <property type="match status" value="1"/>
</dbReference>
<proteinExistence type="predicted"/>
<dbReference type="EMBL" id="FMTT01000010">
    <property type="protein sequence ID" value="SCW50221.1"/>
    <property type="molecule type" value="Genomic_DNA"/>
</dbReference>
<evidence type="ECO:0008006" key="3">
    <source>
        <dbReference type="Google" id="ProtNLM"/>
    </source>
</evidence>
<keyword evidence="2" id="KW-1185">Reference proteome</keyword>
<sequence>MMKMYNSINDLLHYWEVWYAEDSKKFHIHFGIVGDTGVHQTHAKKTGTNTKKFMEELAIEKSREGYQFLEEEALTGVMIQYKIDEGNNVEEDLKKRGRVESLMNECLGWTGNGHCDGGDYGSGTMNIFCFVVDVEIAIKTIVKELEKNNLLISCTVAYLNSEEDYISAYPKEGDIVGIF</sequence>